<dbReference type="AlphaFoldDB" id="Q6H4I6"/>
<sequence>MSDSGGNSEGDFGGDSAAGARAPPTLERRLVAVDNRSALLPTLPPRHAFVPALVHFRNPSWWSVWD</sequence>
<reference evidence="3" key="2">
    <citation type="journal article" date="2008" name="Nucleic Acids Res.">
        <title>The rice annotation project database (RAP-DB): 2008 update.</title>
        <authorList>
            <consortium name="The rice annotation project (RAP)"/>
        </authorList>
    </citation>
    <scope>GENOME REANNOTATION</scope>
    <source>
        <strain evidence="3">cv. Nipponbare</strain>
    </source>
</reference>
<dbReference type="EMBL" id="AP005867">
    <property type="protein sequence ID" value="BAD26363.1"/>
    <property type="molecule type" value="Genomic_DNA"/>
</dbReference>
<evidence type="ECO:0000313" key="2">
    <source>
        <dbReference type="EMBL" id="BAD26363.1"/>
    </source>
</evidence>
<gene>
    <name evidence="2" type="primary">P0599F09.11</name>
</gene>
<feature type="region of interest" description="Disordered" evidence="1">
    <location>
        <begin position="1"/>
        <end position="23"/>
    </location>
</feature>
<dbReference type="Proteomes" id="UP000000763">
    <property type="component" value="Chromosome 9"/>
</dbReference>
<reference evidence="3" key="1">
    <citation type="journal article" date="2005" name="Nature">
        <title>The map-based sequence of the rice genome.</title>
        <authorList>
            <consortium name="International rice genome sequencing project (IRGSP)"/>
            <person name="Matsumoto T."/>
            <person name="Wu J."/>
            <person name="Kanamori H."/>
            <person name="Katayose Y."/>
            <person name="Fujisawa M."/>
            <person name="Namiki N."/>
            <person name="Mizuno H."/>
            <person name="Yamamoto K."/>
            <person name="Antonio B.A."/>
            <person name="Baba T."/>
            <person name="Sakata K."/>
            <person name="Nagamura Y."/>
            <person name="Aoki H."/>
            <person name="Arikawa K."/>
            <person name="Arita K."/>
            <person name="Bito T."/>
            <person name="Chiden Y."/>
            <person name="Fujitsuka N."/>
            <person name="Fukunaka R."/>
            <person name="Hamada M."/>
            <person name="Harada C."/>
            <person name="Hayashi A."/>
            <person name="Hijishita S."/>
            <person name="Honda M."/>
            <person name="Hosokawa S."/>
            <person name="Ichikawa Y."/>
            <person name="Idonuma A."/>
            <person name="Iijima M."/>
            <person name="Ikeda M."/>
            <person name="Ikeno M."/>
            <person name="Ito K."/>
            <person name="Ito S."/>
            <person name="Ito T."/>
            <person name="Ito Y."/>
            <person name="Ito Y."/>
            <person name="Iwabuchi A."/>
            <person name="Kamiya K."/>
            <person name="Karasawa W."/>
            <person name="Kurita K."/>
            <person name="Katagiri S."/>
            <person name="Kikuta A."/>
            <person name="Kobayashi H."/>
            <person name="Kobayashi N."/>
            <person name="Machita K."/>
            <person name="Maehara T."/>
            <person name="Masukawa M."/>
            <person name="Mizubayashi T."/>
            <person name="Mukai Y."/>
            <person name="Nagasaki H."/>
            <person name="Nagata Y."/>
            <person name="Naito S."/>
            <person name="Nakashima M."/>
            <person name="Nakama Y."/>
            <person name="Nakamichi Y."/>
            <person name="Nakamura M."/>
            <person name="Meguro A."/>
            <person name="Negishi M."/>
            <person name="Ohta I."/>
            <person name="Ohta T."/>
            <person name="Okamoto M."/>
            <person name="Ono N."/>
            <person name="Saji S."/>
            <person name="Sakaguchi M."/>
            <person name="Sakai K."/>
            <person name="Shibata M."/>
            <person name="Shimokawa T."/>
            <person name="Song J."/>
            <person name="Takazaki Y."/>
            <person name="Terasawa K."/>
            <person name="Tsugane M."/>
            <person name="Tsuji K."/>
            <person name="Ueda S."/>
            <person name="Waki K."/>
            <person name="Yamagata H."/>
            <person name="Yamamoto M."/>
            <person name="Yamamoto S."/>
            <person name="Yamane H."/>
            <person name="Yoshiki S."/>
            <person name="Yoshihara R."/>
            <person name="Yukawa K."/>
            <person name="Zhong H."/>
            <person name="Yano M."/>
            <person name="Yuan Q."/>
            <person name="Ouyang S."/>
            <person name="Liu J."/>
            <person name="Jones K.M."/>
            <person name="Gansberger K."/>
            <person name="Moffat K."/>
            <person name="Hill J."/>
            <person name="Bera J."/>
            <person name="Fadrosh D."/>
            <person name="Jin S."/>
            <person name="Johri S."/>
            <person name="Kim M."/>
            <person name="Overton L."/>
            <person name="Reardon M."/>
            <person name="Tsitrin T."/>
            <person name="Vuong H."/>
            <person name="Weaver B."/>
            <person name="Ciecko A."/>
            <person name="Tallon L."/>
            <person name="Jackson J."/>
            <person name="Pai G."/>
            <person name="Aken S.V."/>
            <person name="Utterback T."/>
            <person name="Reidmuller S."/>
            <person name="Feldblyum T."/>
            <person name="Hsiao J."/>
            <person name="Zismann V."/>
            <person name="Iobst S."/>
            <person name="de Vazeille A.R."/>
            <person name="Buell C.R."/>
            <person name="Ying K."/>
            <person name="Li Y."/>
            <person name="Lu T."/>
            <person name="Huang Y."/>
            <person name="Zhao Q."/>
            <person name="Feng Q."/>
            <person name="Zhang L."/>
            <person name="Zhu J."/>
            <person name="Weng Q."/>
            <person name="Mu J."/>
            <person name="Lu Y."/>
            <person name="Fan D."/>
            <person name="Liu Y."/>
            <person name="Guan J."/>
            <person name="Zhang Y."/>
            <person name="Yu S."/>
            <person name="Liu X."/>
            <person name="Zhang Y."/>
            <person name="Hong G."/>
            <person name="Han B."/>
            <person name="Choisne N."/>
            <person name="Demange N."/>
            <person name="Orjeda G."/>
            <person name="Samain S."/>
            <person name="Cattolico L."/>
            <person name="Pelletier E."/>
            <person name="Couloux A."/>
            <person name="Segurens B."/>
            <person name="Wincker P."/>
            <person name="D'Hont A."/>
            <person name="Scarpelli C."/>
            <person name="Weissenbach J."/>
            <person name="Salanoubat M."/>
            <person name="Quetier F."/>
            <person name="Yu Y."/>
            <person name="Kim H.R."/>
            <person name="Rambo T."/>
            <person name="Currie J."/>
            <person name="Collura K."/>
            <person name="Luo M."/>
            <person name="Yang T."/>
            <person name="Ammiraju J.S.S."/>
            <person name="Engler F."/>
            <person name="Soderlund C."/>
            <person name="Wing R.A."/>
            <person name="Palmer L.E."/>
            <person name="de la Bastide M."/>
            <person name="Spiegel L."/>
            <person name="Nascimento L."/>
            <person name="Zutavern T."/>
            <person name="O'Shaughnessy A."/>
            <person name="Dike S."/>
            <person name="Dedhia N."/>
            <person name="Preston R."/>
            <person name="Balija V."/>
            <person name="McCombie W.R."/>
            <person name="Chow T."/>
            <person name="Chen H."/>
            <person name="Chung M."/>
            <person name="Chen C."/>
            <person name="Shaw J."/>
            <person name="Wu H."/>
            <person name="Hsiao K."/>
            <person name="Chao Y."/>
            <person name="Chu M."/>
            <person name="Cheng C."/>
            <person name="Hour A."/>
            <person name="Lee P."/>
            <person name="Lin S."/>
            <person name="Lin Y."/>
            <person name="Liou J."/>
            <person name="Liu S."/>
            <person name="Hsing Y."/>
            <person name="Raghuvanshi S."/>
            <person name="Mohanty A."/>
            <person name="Bharti A.K."/>
            <person name="Gaur A."/>
            <person name="Gupta V."/>
            <person name="Kumar D."/>
            <person name="Ravi V."/>
            <person name="Vij S."/>
            <person name="Kapur A."/>
            <person name="Khurana P."/>
            <person name="Khurana P."/>
            <person name="Khurana J.P."/>
            <person name="Tyagi A.K."/>
            <person name="Gaikwad K."/>
            <person name="Singh A."/>
            <person name="Dalal V."/>
            <person name="Srivastava S."/>
            <person name="Dixit A."/>
            <person name="Pal A.K."/>
            <person name="Ghazi I.A."/>
            <person name="Yadav M."/>
            <person name="Pandit A."/>
            <person name="Bhargava A."/>
            <person name="Sureshbabu K."/>
            <person name="Batra K."/>
            <person name="Sharma T.R."/>
            <person name="Mohapatra T."/>
            <person name="Singh N.K."/>
            <person name="Messing J."/>
            <person name="Nelson A.B."/>
            <person name="Fuks G."/>
            <person name="Kavchok S."/>
            <person name="Keizer G."/>
            <person name="Linton E."/>
            <person name="Llaca V."/>
            <person name="Song R."/>
            <person name="Tanyolac B."/>
            <person name="Young S."/>
            <person name="Ho-Il K."/>
            <person name="Hahn J.H."/>
            <person name="Sangsakoo G."/>
            <person name="Vanavichit A."/>
            <person name="de Mattos Luiz.A.T."/>
            <person name="Zimmer P.D."/>
            <person name="Malone G."/>
            <person name="Dellagostin O."/>
            <person name="de Oliveira A.C."/>
            <person name="Bevan M."/>
            <person name="Bancroft I."/>
            <person name="Minx P."/>
            <person name="Cordum H."/>
            <person name="Wilson R."/>
            <person name="Cheng Z."/>
            <person name="Jin W."/>
            <person name="Jiang J."/>
            <person name="Leong S.A."/>
            <person name="Iwama H."/>
            <person name="Gojobori T."/>
            <person name="Itoh T."/>
            <person name="Niimura Y."/>
            <person name="Fujii Y."/>
            <person name="Habara T."/>
            <person name="Sakai H."/>
            <person name="Sato Y."/>
            <person name="Wilson G."/>
            <person name="Kumar K."/>
            <person name="McCouch S."/>
            <person name="Juretic N."/>
            <person name="Hoen D."/>
            <person name="Wright S."/>
            <person name="Bruskiewich R."/>
            <person name="Bureau T."/>
            <person name="Miyao A."/>
            <person name="Hirochika H."/>
            <person name="Nishikawa T."/>
            <person name="Kadowaki K."/>
            <person name="Sugiura M."/>
            <person name="Burr B."/>
            <person name="Sasaki T."/>
        </authorList>
    </citation>
    <scope>NUCLEOTIDE SEQUENCE [LARGE SCALE GENOMIC DNA]</scope>
    <source>
        <strain evidence="3">cv. Nipponbare</strain>
    </source>
</reference>
<organism evidence="2 3">
    <name type="scientific">Oryza sativa subsp. japonica</name>
    <name type="common">Rice</name>
    <dbReference type="NCBI Taxonomy" id="39947"/>
    <lineage>
        <taxon>Eukaryota</taxon>
        <taxon>Viridiplantae</taxon>
        <taxon>Streptophyta</taxon>
        <taxon>Embryophyta</taxon>
        <taxon>Tracheophyta</taxon>
        <taxon>Spermatophyta</taxon>
        <taxon>Magnoliopsida</taxon>
        <taxon>Liliopsida</taxon>
        <taxon>Poales</taxon>
        <taxon>Poaceae</taxon>
        <taxon>BOP clade</taxon>
        <taxon>Oryzoideae</taxon>
        <taxon>Oryzeae</taxon>
        <taxon>Oryzinae</taxon>
        <taxon>Oryza</taxon>
        <taxon>Oryza sativa</taxon>
    </lineage>
</organism>
<accession>Q6H4I6</accession>
<evidence type="ECO:0000313" key="3">
    <source>
        <dbReference type="Proteomes" id="UP000000763"/>
    </source>
</evidence>
<protein>
    <submittedName>
        <fullName evidence="2">Uncharacterized protein</fullName>
    </submittedName>
</protein>
<evidence type="ECO:0000256" key="1">
    <source>
        <dbReference type="SAM" id="MobiDB-lite"/>
    </source>
</evidence>
<proteinExistence type="predicted"/>
<name>Q6H4I6_ORYSJ</name>